<comment type="caution">
    <text evidence="1">The sequence shown here is derived from an EMBL/GenBank/DDBJ whole genome shotgun (WGS) entry which is preliminary data.</text>
</comment>
<sequence>MFSRDSVGSSSDSSCSSWSSYASSSGSFPSIVSTISSIFSCRSTPLPEFPTSSLQSPQDKAIKNVSNVTYFDSKSINELLYHQIPTRKKLLTVRPTAQNGPSTLARLQDMQNVVCVAFGIFDRYYIAWEDTQGEQHQVSFGTNNEFFASDKDDKISSRDSAPSTIDHVSRSSLIKPIVQINSQLIPNHNKIEEETAEIPRTLRLKRRSAMFTLDYQRMTLHKT</sequence>
<organism evidence="1 2">
    <name type="scientific">Botrytis deweyae</name>
    <dbReference type="NCBI Taxonomy" id="2478750"/>
    <lineage>
        <taxon>Eukaryota</taxon>
        <taxon>Fungi</taxon>
        <taxon>Dikarya</taxon>
        <taxon>Ascomycota</taxon>
        <taxon>Pezizomycotina</taxon>
        <taxon>Leotiomycetes</taxon>
        <taxon>Helotiales</taxon>
        <taxon>Sclerotiniaceae</taxon>
        <taxon>Botrytis</taxon>
    </lineage>
</organism>
<accession>A0ABQ7ICV9</accession>
<name>A0ABQ7ICV9_9HELO</name>
<dbReference type="Proteomes" id="UP000783213">
    <property type="component" value="Unassembled WGS sequence"/>
</dbReference>
<gene>
    <name evidence="1" type="ORF">EAE98_009042</name>
</gene>
<keyword evidence="2" id="KW-1185">Reference proteome</keyword>
<evidence type="ECO:0000313" key="1">
    <source>
        <dbReference type="EMBL" id="KAF7920349.1"/>
    </source>
</evidence>
<dbReference type="RefSeq" id="XP_038807033.1">
    <property type="nucleotide sequence ID" value="XM_038956663.1"/>
</dbReference>
<reference evidence="1 2" key="1">
    <citation type="journal article" date="2020" name="Genome Biol. Evol.">
        <title>Comparative genomics of Sclerotiniaceae.</title>
        <authorList>
            <person name="Valero Jimenez C.A."/>
            <person name="Steentjes M."/>
            <person name="Scholten O.E."/>
            <person name="Van Kan J.A.L."/>
        </authorList>
    </citation>
    <scope>NUCLEOTIDE SEQUENCE [LARGE SCALE GENOMIC DNA]</scope>
    <source>
        <strain evidence="1 2">B1</strain>
    </source>
</reference>
<protein>
    <submittedName>
        <fullName evidence="1">Uncharacterized protein</fullName>
    </submittedName>
</protein>
<evidence type="ECO:0000313" key="2">
    <source>
        <dbReference type="Proteomes" id="UP000783213"/>
    </source>
</evidence>
<proteinExistence type="predicted"/>
<dbReference type="GeneID" id="62235813"/>
<dbReference type="EMBL" id="RCSX01000025">
    <property type="protein sequence ID" value="KAF7920349.1"/>
    <property type="molecule type" value="Genomic_DNA"/>
</dbReference>